<dbReference type="Proteomes" id="UP000886198">
    <property type="component" value="Unassembled WGS sequence"/>
</dbReference>
<name>A0A7C1GSS8_9BACT</name>
<feature type="domain" description="FAD/NAD(P)-binding" evidence="3">
    <location>
        <begin position="4"/>
        <end position="240"/>
    </location>
</feature>
<protein>
    <submittedName>
        <fullName evidence="4">NAD(P)/FAD-dependent oxidoreductase</fullName>
    </submittedName>
</protein>
<dbReference type="InterPro" id="IPR050097">
    <property type="entry name" value="Ferredoxin-NADP_redctase_2"/>
</dbReference>
<dbReference type="PRINTS" id="PR00368">
    <property type="entry name" value="FADPNR"/>
</dbReference>
<dbReference type="GO" id="GO:0016491">
    <property type="term" value="F:oxidoreductase activity"/>
    <property type="evidence" value="ECO:0007669"/>
    <property type="project" value="UniProtKB-KW"/>
</dbReference>
<keyword evidence="1" id="KW-0285">Flavoprotein</keyword>
<accession>A0A7C1GSS8</accession>
<dbReference type="InterPro" id="IPR036188">
    <property type="entry name" value="FAD/NAD-bd_sf"/>
</dbReference>
<dbReference type="EMBL" id="DSBT01000117">
    <property type="protein sequence ID" value="HDP77343.1"/>
    <property type="molecule type" value="Genomic_DNA"/>
</dbReference>
<evidence type="ECO:0000256" key="1">
    <source>
        <dbReference type="ARBA" id="ARBA00022630"/>
    </source>
</evidence>
<dbReference type="SUPFAM" id="SSF51905">
    <property type="entry name" value="FAD/NAD(P)-binding domain"/>
    <property type="match status" value="1"/>
</dbReference>
<organism evidence="4">
    <name type="scientific">Mesotoga infera</name>
    <dbReference type="NCBI Taxonomy" id="1236046"/>
    <lineage>
        <taxon>Bacteria</taxon>
        <taxon>Thermotogati</taxon>
        <taxon>Thermotogota</taxon>
        <taxon>Thermotogae</taxon>
        <taxon>Kosmotogales</taxon>
        <taxon>Kosmotogaceae</taxon>
        <taxon>Mesotoga</taxon>
    </lineage>
</organism>
<evidence type="ECO:0000259" key="3">
    <source>
        <dbReference type="Pfam" id="PF07992"/>
    </source>
</evidence>
<dbReference type="PRINTS" id="PR00469">
    <property type="entry name" value="PNDRDTASEII"/>
</dbReference>
<evidence type="ECO:0000313" key="4">
    <source>
        <dbReference type="EMBL" id="HDP77343.1"/>
    </source>
</evidence>
<dbReference type="Pfam" id="PF07992">
    <property type="entry name" value="Pyr_redox_2"/>
    <property type="match status" value="1"/>
</dbReference>
<keyword evidence="2" id="KW-0560">Oxidoreductase</keyword>
<dbReference type="AlphaFoldDB" id="A0A7C1GSS8"/>
<proteinExistence type="predicted"/>
<reference evidence="4" key="1">
    <citation type="journal article" date="2020" name="mSystems">
        <title>Genome- and Community-Level Interaction Insights into Carbon Utilization and Element Cycling Functions of Hydrothermarchaeota in Hydrothermal Sediment.</title>
        <authorList>
            <person name="Zhou Z."/>
            <person name="Liu Y."/>
            <person name="Xu W."/>
            <person name="Pan J."/>
            <person name="Luo Z.H."/>
            <person name="Li M."/>
        </authorList>
    </citation>
    <scope>NUCLEOTIDE SEQUENCE [LARGE SCALE GENOMIC DNA]</scope>
    <source>
        <strain evidence="4">SpSt-1179</strain>
    </source>
</reference>
<evidence type="ECO:0000256" key="2">
    <source>
        <dbReference type="ARBA" id="ARBA00023002"/>
    </source>
</evidence>
<comment type="caution">
    <text evidence="4">The sequence shown here is derived from an EMBL/GenBank/DDBJ whole genome shotgun (WGS) entry which is preliminary data.</text>
</comment>
<dbReference type="InterPro" id="IPR023753">
    <property type="entry name" value="FAD/NAD-binding_dom"/>
</dbReference>
<dbReference type="PANTHER" id="PTHR48105">
    <property type="entry name" value="THIOREDOXIN REDUCTASE 1-RELATED-RELATED"/>
    <property type="match status" value="1"/>
</dbReference>
<sequence>MIWQVGVVGAGPAGVAASIMLKRYGIDVLLFERRTVGGLLSNAWRVENFPPLEPSTGEDLCLKLKDHLSRNAIEIIREDVKTIYDRTIFTTRASYEVDYSVVASGTVPKQLPALEVDSRVVYEYRDIPSGKGAVAVYGAGDMAFDGAIRASLSGRMTMLFSRSAEARAIEALRLSAEKSGVELHQAEPIQRVESGAALKIITSLAAYTAEALLICIGREASLPTIDSDRCEIIGDARGEIYRQASIAVGDGIRTAMRIASQR</sequence>
<dbReference type="Gene3D" id="3.50.50.60">
    <property type="entry name" value="FAD/NAD(P)-binding domain"/>
    <property type="match status" value="2"/>
</dbReference>
<gene>
    <name evidence="4" type="ORF">ENN47_04000</name>
</gene>